<dbReference type="Proteomes" id="UP000199488">
    <property type="component" value="Unassembled WGS sequence"/>
</dbReference>
<dbReference type="STRING" id="1122204.SAMN05421781_2608"/>
<organism evidence="2 3">
    <name type="scientific">Marinococcus luteus</name>
    <dbReference type="NCBI Taxonomy" id="1122204"/>
    <lineage>
        <taxon>Bacteria</taxon>
        <taxon>Bacillati</taxon>
        <taxon>Bacillota</taxon>
        <taxon>Bacilli</taxon>
        <taxon>Bacillales</taxon>
        <taxon>Bacillaceae</taxon>
        <taxon>Marinococcus</taxon>
    </lineage>
</organism>
<gene>
    <name evidence="2" type="ORF">SAMN05421781_2608</name>
</gene>
<protein>
    <recommendedName>
        <fullName evidence="1">VOC domain-containing protein</fullName>
    </recommendedName>
</protein>
<dbReference type="SUPFAM" id="SSF54593">
    <property type="entry name" value="Glyoxalase/Bleomycin resistance protein/Dihydroxybiphenyl dioxygenase"/>
    <property type="match status" value="1"/>
</dbReference>
<dbReference type="OrthoDB" id="9796521at2"/>
<dbReference type="InterPro" id="IPR004360">
    <property type="entry name" value="Glyas_Fos-R_dOase_dom"/>
</dbReference>
<keyword evidence="3" id="KW-1185">Reference proteome</keyword>
<dbReference type="Pfam" id="PF00903">
    <property type="entry name" value="Glyoxalase"/>
    <property type="match status" value="1"/>
</dbReference>
<feature type="domain" description="VOC" evidence="1">
    <location>
        <begin position="3"/>
        <end position="129"/>
    </location>
</feature>
<dbReference type="InterPro" id="IPR037523">
    <property type="entry name" value="VOC_core"/>
</dbReference>
<evidence type="ECO:0000313" key="3">
    <source>
        <dbReference type="Proteomes" id="UP000199488"/>
    </source>
</evidence>
<reference evidence="2 3" key="1">
    <citation type="submission" date="2016-10" db="EMBL/GenBank/DDBJ databases">
        <authorList>
            <person name="de Groot N.N."/>
        </authorList>
    </citation>
    <scope>NUCLEOTIDE SEQUENCE [LARGE SCALE GENOMIC DNA]</scope>
    <source>
        <strain evidence="2 3">DSM 23126</strain>
    </source>
</reference>
<dbReference type="PROSITE" id="PS51819">
    <property type="entry name" value="VOC"/>
    <property type="match status" value="1"/>
</dbReference>
<dbReference type="AlphaFoldDB" id="A0A1H2X1Y6"/>
<sequence>MNRINLITLGVRDISVSRKFYREGLGFETAATEDGPGIVFFNNKGTRLALYSLQELAEETGEKMEEAAQGFSGVTLAYNAKSAEEVDNVMKQAAEAGGRIVKEPEWVFWGGYSGYFKDPDGHLWEAAYAEFWEFDEQEMLIME</sequence>
<dbReference type="CDD" id="cd07251">
    <property type="entry name" value="VOC_like"/>
    <property type="match status" value="1"/>
</dbReference>
<dbReference type="Gene3D" id="3.10.180.10">
    <property type="entry name" value="2,3-Dihydroxybiphenyl 1,2-Dioxygenase, domain 1"/>
    <property type="match status" value="1"/>
</dbReference>
<accession>A0A1H2X1Y6</accession>
<dbReference type="RefSeq" id="WP_091615933.1">
    <property type="nucleotide sequence ID" value="NZ_FNNC01000006.1"/>
</dbReference>
<name>A0A1H2X1Y6_9BACI</name>
<evidence type="ECO:0000313" key="2">
    <source>
        <dbReference type="EMBL" id="SDW86872.1"/>
    </source>
</evidence>
<dbReference type="EMBL" id="FNNC01000006">
    <property type="protein sequence ID" value="SDW86872.1"/>
    <property type="molecule type" value="Genomic_DNA"/>
</dbReference>
<evidence type="ECO:0000259" key="1">
    <source>
        <dbReference type="PROSITE" id="PS51819"/>
    </source>
</evidence>
<proteinExistence type="predicted"/>
<dbReference type="PANTHER" id="PTHR36503">
    <property type="entry name" value="BLR2520 PROTEIN"/>
    <property type="match status" value="1"/>
</dbReference>
<dbReference type="PANTHER" id="PTHR36503:SF1">
    <property type="entry name" value="BLR2520 PROTEIN"/>
    <property type="match status" value="1"/>
</dbReference>
<dbReference type="InterPro" id="IPR029068">
    <property type="entry name" value="Glyas_Bleomycin-R_OHBP_Dase"/>
</dbReference>